<dbReference type="InterPro" id="IPR023214">
    <property type="entry name" value="HAD_sf"/>
</dbReference>
<organism evidence="1 2">
    <name type="scientific">Candidatus Woesebacteria bacterium GW2011_GWA1_39_21</name>
    <dbReference type="NCBI Taxonomy" id="1618550"/>
    <lineage>
        <taxon>Bacteria</taxon>
        <taxon>Candidatus Woeseibacteriota</taxon>
    </lineage>
</organism>
<dbReference type="NCBIfam" id="TIGR01509">
    <property type="entry name" value="HAD-SF-IA-v3"/>
    <property type="match status" value="1"/>
</dbReference>
<evidence type="ECO:0000313" key="2">
    <source>
        <dbReference type="Proteomes" id="UP000034246"/>
    </source>
</evidence>
<name>A0A0G0NEZ7_9BACT</name>
<dbReference type="AlphaFoldDB" id="A0A0G0NEZ7"/>
<dbReference type="Gene3D" id="3.40.50.1000">
    <property type="entry name" value="HAD superfamily/HAD-like"/>
    <property type="match status" value="1"/>
</dbReference>
<comment type="caution">
    <text evidence="1">The sequence shown here is derived from an EMBL/GenBank/DDBJ whole genome shotgun (WGS) entry which is preliminary data.</text>
</comment>
<dbReference type="InterPro" id="IPR006439">
    <property type="entry name" value="HAD-SF_hydro_IA"/>
</dbReference>
<evidence type="ECO:0000313" key="1">
    <source>
        <dbReference type="EMBL" id="KKR11396.1"/>
    </source>
</evidence>
<accession>A0A0G0NEZ7</accession>
<dbReference type="InterPro" id="IPR036412">
    <property type="entry name" value="HAD-like_sf"/>
</dbReference>
<dbReference type="EMBL" id="LBWP01000008">
    <property type="protein sequence ID" value="KKR11396.1"/>
    <property type="molecule type" value="Genomic_DNA"/>
</dbReference>
<sequence>MKTILVDAVDAFVIEGQGIFKAMHELLETYPNRKIILTGANKEQMVEFGLNDMPYEVFSLAHNPEKTDPSYYQKMLEHFNLKASDVIYFEHNLEAVKSAQSVGITSYHYDPKKKDLIALKQFIDQNL</sequence>
<proteinExistence type="predicted"/>
<gene>
    <name evidence="1" type="ORF">UT39_C0008G0029</name>
</gene>
<evidence type="ECO:0008006" key="3">
    <source>
        <dbReference type="Google" id="ProtNLM"/>
    </source>
</evidence>
<dbReference type="STRING" id="1618550.UT39_C0008G0029"/>
<reference evidence="1 2" key="1">
    <citation type="journal article" date="2015" name="Nature">
        <title>rRNA introns, odd ribosomes, and small enigmatic genomes across a large radiation of phyla.</title>
        <authorList>
            <person name="Brown C.T."/>
            <person name="Hug L.A."/>
            <person name="Thomas B.C."/>
            <person name="Sharon I."/>
            <person name="Castelle C.J."/>
            <person name="Singh A."/>
            <person name="Wilkins M.J."/>
            <person name="Williams K.H."/>
            <person name="Banfield J.F."/>
        </authorList>
    </citation>
    <scope>NUCLEOTIDE SEQUENCE [LARGE SCALE GENOMIC DNA]</scope>
</reference>
<protein>
    <recommendedName>
        <fullName evidence="3">HAD-superfamily hydrolase, subfamily IA, variant 3</fullName>
    </recommendedName>
</protein>
<dbReference type="SUPFAM" id="SSF56784">
    <property type="entry name" value="HAD-like"/>
    <property type="match status" value="1"/>
</dbReference>
<dbReference type="Proteomes" id="UP000034246">
    <property type="component" value="Unassembled WGS sequence"/>
</dbReference>